<dbReference type="RefSeq" id="XP_002428836.1">
    <property type="nucleotide sequence ID" value="XM_002428791.1"/>
</dbReference>
<evidence type="ECO:0000256" key="1">
    <source>
        <dbReference type="ARBA" id="ARBA00004604"/>
    </source>
</evidence>
<dbReference type="SUPFAM" id="SSF50978">
    <property type="entry name" value="WD40 repeat-like"/>
    <property type="match status" value="2"/>
</dbReference>
<dbReference type="STRING" id="121224.E0VRU2"/>
<dbReference type="OrthoDB" id="4096at2759"/>
<dbReference type="InterPro" id="IPR053826">
    <property type="entry name" value="WDR75"/>
</dbReference>
<accession>E0VRU2</accession>
<keyword evidence="5" id="KW-0677">Repeat</keyword>
<keyword evidence="7" id="KW-0539">Nucleus</keyword>
<dbReference type="EMBL" id="DS235562">
    <property type="protein sequence ID" value="EEB16098.1"/>
    <property type="molecule type" value="Genomic_DNA"/>
</dbReference>
<dbReference type="eggNOG" id="KOG1963">
    <property type="taxonomic scope" value="Eukaryota"/>
</dbReference>
<dbReference type="InterPro" id="IPR015943">
    <property type="entry name" value="WD40/YVTN_repeat-like_dom_sf"/>
</dbReference>
<reference evidence="9" key="2">
    <citation type="submission" date="2007-04" db="EMBL/GenBank/DDBJ databases">
        <title>The genome of the human body louse.</title>
        <authorList>
            <consortium name="The Human Body Louse Genome Consortium"/>
            <person name="Kirkness E."/>
            <person name="Walenz B."/>
            <person name="Hass B."/>
            <person name="Bruggner R."/>
            <person name="Strausberg R."/>
        </authorList>
    </citation>
    <scope>NUCLEOTIDE SEQUENCE</scope>
    <source>
        <strain evidence="9">USDA</strain>
    </source>
</reference>
<feature type="domain" description="WD repeat-containing protein 75 second beta-propeller" evidence="8">
    <location>
        <begin position="310"/>
        <end position="597"/>
    </location>
</feature>
<dbReference type="VEuPathDB" id="VectorBase:PHUM404710"/>
<dbReference type="InterPro" id="IPR057644">
    <property type="entry name" value="Beta-prop_WDR75_2nd"/>
</dbReference>
<dbReference type="Gene3D" id="2.130.10.10">
    <property type="entry name" value="YVTN repeat-like/Quinoprotein amine dehydrogenase"/>
    <property type="match status" value="2"/>
</dbReference>
<name>E0VRU2_PEDHC</name>
<dbReference type="AlphaFoldDB" id="E0VRU2"/>
<evidence type="ECO:0000256" key="3">
    <source>
        <dbReference type="ARBA" id="ARBA00022552"/>
    </source>
</evidence>
<dbReference type="GeneID" id="8231096"/>
<dbReference type="KEGG" id="phu:Phum_PHUM404710"/>
<keyword evidence="6" id="KW-0804">Transcription</keyword>
<sequence length="711" mass="80797">MSDKKKKENQIFSNLEFKKKTFNINDAKPLFSKDGSSLYIFSENVCHLYSTTTGNYIKKLFSCSSKIISYHLHPLDENFLVTITENGEVTVYNLKENKIEHSTNLCINKTLLCSLKIQKFSSEHDENCDFDWNSIDLENIGNRKFIHAVVKPFQGDSGNLLIWASWCLNDETEAHISVFSYQSGTHYKDFAFKQCKLKKCSKNFVLSNSQEHDVFIGISEHCLNVAHFQNKDSFYYSIRKHYTGLNNTVICVAFHPTEYCFATGDSIGRIIIWKNIFEQYPLKEMFHWHTLAVNDLIFSKLGSKNLNILSFDPRSNSIVLNGKTGHIQFLSLKDFNKLNYTFDVTNRNYVTPHTTCSVANTEVNHAIFSPKGDWMITAESRIEKDCYESFLKFWNYVPENGSYKLNTNVEFPHGGVEIYSLEISSSSIVGSTGPDKRFCLWAIEEQINGNVIKEIWSLYNDRKYRNFSSYALDFSKDSSLVAVTFGSVVTIWETDSCLLKCSLSCPNNKNDLKACKFGNNEFTHLIIAGSEFNVCCWNSLTLSMVWTVPFNLSILASDPIGNNMVLFSKKVVVIFSPSSPTSLYLKNYNLESPVIAAKILPDNKGKFSVLILTENYELHCLEHVDTDPVLLKNSNNSNQDPSVISSTPYSSQIPQIQNENMENSSSSKKLISVLKNKRETVSQLLDSPAHTLSNPSLLCSHGMVKQMIVKL</sequence>
<evidence type="ECO:0000256" key="6">
    <source>
        <dbReference type="ARBA" id="ARBA00023163"/>
    </source>
</evidence>
<evidence type="ECO:0000256" key="7">
    <source>
        <dbReference type="ARBA" id="ARBA00023242"/>
    </source>
</evidence>
<evidence type="ECO:0000313" key="10">
    <source>
        <dbReference type="EnsemblMetazoa" id="PHUM404710-PA"/>
    </source>
</evidence>
<evidence type="ECO:0000313" key="11">
    <source>
        <dbReference type="Proteomes" id="UP000009046"/>
    </source>
</evidence>
<dbReference type="GO" id="GO:0003723">
    <property type="term" value="F:RNA binding"/>
    <property type="evidence" value="ECO:0007669"/>
    <property type="project" value="InterPro"/>
</dbReference>
<dbReference type="Pfam" id="PF23869">
    <property type="entry name" value="Beta-prop_WDR75_1st"/>
    <property type="match status" value="1"/>
</dbReference>
<proteinExistence type="predicted"/>
<evidence type="ECO:0000256" key="2">
    <source>
        <dbReference type="ARBA" id="ARBA00022517"/>
    </source>
</evidence>
<dbReference type="EnsemblMetazoa" id="PHUM404710-RA">
    <property type="protein sequence ID" value="PHUM404710-PA"/>
    <property type="gene ID" value="PHUM404710"/>
</dbReference>
<dbReference type="FunCoup" id="E0VRU2">
    <property type="interactions" value="893"/>
</dbReference>
<keyword evidence="3" id="KW-0698">rRNA processing</keyword>
<dbReference type="SMART" id="SM00320">
    <property type="entry name" value="WD40"/>
    <property type="match status" value="5"/>
</dbReference>
<dbReference type="HOGENOM" id="CLU_388474_0_0_1"/>
<evidence type="ECO:0000256" key="5">
    <source>
        <dbReference type="ARBA" id="ARBA00022737"/>
    </source>
</evidence>
<reference evidence="9" key="1">
    <citation type="submission" date="2007-04" db="EMBL/GenBank/DDBJ databases">
        <title>Annotation of Pediculus humanus corporis strain USDA.</title>
        <authorList>
            <person name="Kirkness E."/>
            <person name="Hannick L."/>
            <person name="Hass B."/>
            <person name="Bruggner R."/>
            <person name="Lawson D."/>
            <person name="Bidwell S."/>
            <person name="Joardar V."/>
            <person name="Caler E."/>
            <person name="Walenz B."/>
            <person name="Inman J."/>
            <person name="Schobel S."/>
            <person name="Galinsky K."/>
            <person name="Amedeo P."/>
            <person name="Strausberg R."/>
        </authorList>
    </citation>
    <scope>NUCLEOTIDE SEQUENCE</scope>
    <source>
        <strain evidence="9">USDA</strain>
    </source>
</reference>
<dbReference type="PANTHER" id="PTHR44215:SF1">
    <property type="entry name" value="WD REPEAT-CONTAINING PROTEIN 75"/>
    <property type="match status" value="1"/>
</dbReference>
<dbReference type="InParanoid" id="E0VRU2"/>
<dbReference type="GO" id="GO:0045943">
    <property type="term" value="P:positive regulation of transcription by RNA polymerase I"/>
    <property type="evidence" value="ECO:0007669"/>
    <property type="project" value="InterPro"/>
</dbReference>
<dbReference type="OMA" id="NENTSWI"/>
<keyword evidence="4" id="KW-0853">WD repeat</keyword>
<evidence type="ECO:0000313" key="9">
    <source>
        <dbReference type="EMBL" id="EEB16098.1"/>
    </source>
</evidence>
<dbReference type="Pfam" id="PF23769">
    <property type="entry name" value="Beta-prop_WDR75_2nd"/>
    <property type="match status" value="1"/>
</dbReference>
<dbReference type="InterPro" id="IPR001680">
    <property type="entry name" value="WD40_rpt"/>
</dbReference>
<dbReference type="EMBL" id="AAZO01004816">
    <property type="status" value="NOT_ANNOTATED_CDS"/>
    <property type="molecule type" value="Genomic_DNA"/>
</dbReference>
<organism>
    <name type="scientific">Pediculus humanus subsp. corporis</name>
    <name type="common">Body louse</name>
    <dbReference type="NCBI Taxonomy" id="121224"/>
    <lineage>
        <taxon>Eukaryota</taxon>
        <taxon>Metazoa</taxon>
        <taxon>Ecdysozoa</taxon>
        <taxon>Arthropoda</taxon>
        <taxon>Hexapoda</taxon>
        <taxon>Insecta</taxon>
        <taxon>Pterygota</taxon>
        <taxon>Neoptera</taxon>
        <taxon>Paraneoptera</taxon>
        <taxon>Psocodea</taxon>
        <taxon>Troctomorpha</taxon>
        <taxon>Phthiraptera</taxon>
        <taxon>Anoplura</taxon>
        <taxon>Pediculidae</taxon>
        <taxon>Pediculus</taxon>
    </lineage>
</organism>
<dbReference type="GO" id="GO:2000234">
    <property type="term" value="P:positive regulation of rRNA processing"/>
    <property type="evidence" value="ECO:0007669"/>
    <property type="project" value="TreeGrafter"/>
</dbReference>
<dbReference type="GO" id="GO:0032040">
    <property type="term" value="C:small-subunit processome"/>
    <property type="evidence" value="ECO:0007669"/>
    <property type="project" value="InterPro"/>
</dbReference>
<dbReference type="InterPro" id="IPR036322">
    <property type="entry name" value="WD40_repeat_dom_sf"/>
</dbReference>
<dbReference type="Proteomes" id="UP000009046">
    <property type="component" value="Unassembled WGS sequence"/>
</dbReference>
<evidence type="ECO:0000256" key="4">
    <source>
        <dbReference type="ARBA" id="ARBA00022574"/>
    </source>
</evidence>
<comment type="subcellular location">
    <subcellularLocation>
        <location evidence="1">Nucleus</location>
        <location evidence="1">Nucleolus</location>
    </subcellularLocation>
</comment>
<dbReference type="GO" id="GO:0006364">
    <property type="term" value="P:rRNA processing"/>
    <property type="evidence" value="ECO:0007669"/>
    <property type="project" value="UniProtKB-KW"/>
</dbReference>
<reference evidence="10" key="3">
    <citation type="submission" date="2021-02" db="UniProtKB">
        <authorList>
            <consortium name="EnsemblMetazoa"/>
        </authorList>
    </citation>
    <scope>IDENTIFICATION</scope>
    <source>
        <strain evidence="10">USDA</strain>
    </source>
</reference>
<protein>
    <recommendedName>
        <fullName evidence="8">WD repeat-containing protein 75 second beta-propeller domain-containing protein</fullName>
    </recommendedName>
</protein>
<gene>
    <name evidence="10" type="primary">8231096</name>
    <name evidence="9" type="ORF">Phum_PHUM404710</name>
</gene>
<dbReference type="PANTHER" id="PTHR44215">
    <property type="entry name" value="WD REPEAT-CONTAINING PROTEIN 75"/>
    <property type="match status" value="1"/>
</dbReference>
<evidence type="ECO:0000259" key="8">
    <source>
        <dbReference type="Pfam" id="PF23769"/>
    </source>
</evidence>
<keyword evidence="11" id="KW-1185">Reference proteome</keyword>
<dbReference type="CTD" id="8231096"/>
<keyword evidence="2" id="KW-0690">Ribosome biogenesis</keyword>